<keyword evidence="2" id="KW-1185">Reference proteome</keyword>
<evidence type="ECO:0000313" key="2">
    <source>
        <dbReference type="Proteomes" id="UP001497516"/>
    </source>
</evidence>
<organism evidence="1 2">
    <name type="scientific">Linum trigynum</name>
    <dbReference type="NCBI Taxonomy" id="586398"/>
    <lineage>
        <taxon>Eukaryota</taxon>
        <taxon>Viridiplantae</taxon>
        <taxon>Streptophyta</taxon>
        <taxon>Embryophyta</taxon>
        <taxon>Tracheophyta</taxon>
        <taxon>Spermatophyta</taxon>
        <taxon>Magnoliopsida</taxon>
        <taxon>eudicotyledons</taxon>
        <taxon>Gunneridae</taxon>
        <taxon>Pentapetalae</taxon>
        <taxon>rosids</taxon>
        <taxon>fabids</taxon>
        <taxon>Malpighiales</taxon>
        <taxon>Linaceae</taxon>
        <taxon>Linum</taxon>
    </lineage>
</organism>
<dbReference type="AlphaFoldDB" id="A0AAV2FCB3"/>
<gene>
    <name evidence="1" type="ORF">LTRI10_LOCUS36068</name>
</gene>
<protein>
    <submittedName>
        <fullName evidence="1">Uncharacterized protein</fullName>
    </submittedName>
</protein>
<dbReference type="Proteomes" id="UP001497516">
    <property type="component" value="Chromosome 6"/>
</dbReference>
<dbReference type="EMBL" id="OZ034819">
    <property type="protein sequence ID" value="CAL1395649.1"/>
    <property type="molecule type" value="Genomic_DNA"/>
</dbReference>
<proteinExistence type="predicted"/>
<sequence length="87" mass="9461">MQRKIMFLLSELLPRELSVAPNRPLTLAAPRRRGARECVPHALPMRRASSVITFADTAVFFVAVTPPPSGWGLRLEIGPVGKLGVGD</sequence>
<reference evidence="1 2" key="1">
    <citation type="submission" date="2024-04" db="EMBL/GenBank/DDBJ databases">
        <authorList>
            <person name="Fracassetti M."/>
        </authorList>
    </citation>
    <scope>NUCLEOTIDE SEQUENCE [LARGE SCALE GENOMIC DNA]</scope>
</reference>
<evidence type="ECO:0000313" key="1">
    <source>
        <dbReference type="EMBL" id="CAL1395649.1"/>
    </source>
</evidence>
<accession>A0AAV2FCB3</accession>
<name>A0AAV2FCB3_9ROSI</name>